<keyword evidence="3 5" id="KW-1133">Transmembrane helix</keyword>
<feature type="transmembrane region" description="Helical" evidence="5">
    <location>
        <begin position="284"/>
        <end position="302"/>
    </location>
</feature>
<feature type="transmembrane region" description="Helical" evidence="5">
    <location>
        <begin position="235"/>
        <end position="260"/>
    </location>
</feature>
<dbReference type="AlphaFoldDB" id="A0A0L0DVU5"/>
<feature type="domain" description="Amino acid transporter transmembrane" evidence="6">
    <location>
        <begin position="140"/>
        <end position="445"/>
    </location>
</feature>
<name>A0A0L0DVU5_THETB</name>
<dbReference type="GeneID" id="25561960"/>
<evidence type="ECO:0000256" key="4">
    <source>
        <dbReference type="ARBA" id="ARBA00023136"/>
    </source>
</evidence>
<proteinExistence type="predicted"/>
<reference evidence="7 8" key="1">
    <citation type="submission" date="2010-05" db="EMBL/GenBank/DDBJ databases">
        <title>The Genome Sequence of Thecamonas trahens ATCC 50062.</title>
        <authorList>
            <consortium name="The Broad Institute Genome Sequencing Platform"/>
            <person name="Russ C."/>
            <person name="Cuomo C."/>
            <person name="Shea T."/>
            <person name="Young S.K."/>
            <person name="Zeng Q."/>
            <person name="Koehrsen M."/>
            <person name="Haas B."/>
            <person name="Borodovsky M."/>
            <person name="Guigo R."/>
            <person name="Alvarado L."/>
            <person name="Berlin A."/>
            <person name="Bochicchio J."/>
            <person name="Borenstein D."/>
            <person name="Chapman S."/>
            <person name="Chen Z."/>
            <person name="Freedman E."/>
            <person name="Gellesch M."/>
            <person name="Goldberg J."/>
            <person name="Griggs A."/>
            <person name="Gujja S."/>
            <person name="Heilman E."/>
            <person name="Heiman D."/>
            <person name="Hepburn T."/>
            <person name="Howarth C."/>
            <person name="Jen D."/>
            <person name="Larson L."/>
            <person name="Mehta T."/>
            <person name="Park D."/>
            <person name="Pearson M."/>
            <person name="Roberts A."/>
            <person name="Saif S."/>
            <person name="Shenoy N."/>
            <person name="Sisk P."/>
            <person name="Stolte C."/>
            <person name="Sykes S."/>
            <person name="Thomson T."/>
            <person name="Walk T."/>
            <person name="White J."/>
            <person name="Yandava C."/>
            <person name="Burger G."/>
            <person name="Gray M.W."/>
            <person name="Holland P.W.H."/>
            <person name="King N."/>
            <person name="Lang F.B.F."/>
            <person name="Roger A.J."/>
            <person name="Ruiz-Trillo I."/>
            <person name="Lander E."/>
            <person name="Nusbaum C."/>
        </authorList>
    </citation>
    <scope>NUCLEOTIDE SEQUENCE [LARGE SCALE GENOMIC DNA]</scope>
    <source>
        <strain evidence="7 8">ATCC 50062</strain>
    </source>
</reference>
<protein>
    <recommendedName>
        <fullName evidence="6">Amino acid transporter transmembrane domain-containing protein</fullName>
    </recommendedName>
</protein>
<dbReference type="RefSeq" id="XP_013760821.1">
    <property type="nucleotide sequence ID" value="XM_013905367.1"/>
</dbReference>
<feature type="transmembrane region" description="Helical" evidence="5">
    <location>
        <begin position="394"/>
        <end position="413"/>
    </location>
</feature>
<keyword evidence="8" id="KW-1185">Reference proteome</keyword>
<feature type="transmembrane region" description="Helical" evidence="5">
    <location>
        <begin position="12"/>
        <end position="32"/>
    </location>
</feature>
<evidence type="ECO:0000256" key="3">
    <source>
        <dbReference type="ARBA" id="ARBA00022989"/>
    </source>
</evidence>
<dbReference type="eggNOG" id="KOG3832">
    <property type="taxonomic scope" value="Eukaryota"/>
</dbReference>
<dbReference type="Proteomes" id="UP000054408">
    <property type="component" value="Unassembled WGS sequence"/>
</dbReference>
<dbReference type="PANTHER" id="PTHR16189:SF2">
    <property type="entry name" value="AMINO ACID TRANSPORTER TRANSMEMBRANE DOMAIN-CONTAINING PROTEIN"/>
    <property type="match status" value="1"/>
</dbReference>
<evidence type="ECO:0000313" key="8">
    <source>
        <dbReference type="Proteomes" id="UP000054408"/>
    </source>
</evidence>
<dbReference type="EMBL" id="GL349441">
    <property type="protein sequence ID" value="KNC56302.1"/>
    <property type="molecule type" value="Genomic_DNA"/>
</dbReference>
<dbReference type="Pfam" id="PF01490">
    <property type="entry name" value="Aa_trans"/>
    <property type="match status" value="1"/>
</dbReference>
<feature type="transmembrane region" description="Helical" evidence="5">
    <location>
        <begin position="209"/>
        <end position="228"/>
    </location>
</feature>
<dbReference type="OMA" id="FTHITAM"/>
<dbReference type="InterPro" id="IPR013057">
    <property type="entry name" value="AA_transpt_TM"/>
</dbReference>
<organism evidence="7 8">
    <name type="scientific">Thecamonas trahens ATCC 50062</name>
    <dbReference type="NCBI Taxonomy" id="461836"/>
    <lineage>
        <taxon>Eukaryota</taxon>
        <taxon>Apusozoa</taxon>
        <taxon>Apusomonadida</taxon>
        <taxon>Apusomonadidae</taxon>
        <taxon>Thecamonas</taxon>
    </lineage>
</organism>
<dbReference type="PANTHER" id="PTHR16189">
    <property type="entry name" value="TRANSMEMBRANE PROTEIN 104-RELATED"/>
    <property type="match status" value="1"/>
</dbReference>
<accession>A0A0L0DVU5</accession>
<gene>
    <name evidence="7" type="ORF">AMSG_02272</name>
</gene>
<dbReference type="OrthoDB" id="10254929at2759"/>
<feature type="transmembrane region" description="Helical" evidence="5">
    <location>
        <begin position="495"/>
        <end position="518"/>
    </location>
</feature>
<sequence length="520" mass="53931">MGGESRSYGGLVTLSIIVNYVLGVGLLALPYVFRVAGIGLAVVAIVIGGIFTHITAMLVAEAEDLSKRALRNGSLVLPGSVFSSHVCSSSPVLTETSPMLRRTTAASAPSAIAVNSGDVEVLSATAGAAPRLDPPLEVVDMVHLYYGPRVRVAYIIGLGTYLVGGLWAYTAIFAVALGAAFPLKFAVAPEHRAGLTCDAHAGFESDCELVYLVYIAVFAAIVIPLSFVDAASQWLVQIVLTVARYVTIAMMMIIPVAALYTDSVDAAPGAPAHPPHIAPGADDLFRWTGTGLALLTGLYSLVFQHSVPGILAPHRNKASIPLVLALSIASISILYIGLGIASALYFGESTQPSINVNYSTFRYGRADGTNVPLWGKICNDIIVLFPGISSISTYPLIALTLANSALVTLPLSITGAPGSAKRARATWVTRAAVAIPPVVGAVFVRNLTTILSYAAILAIAIGLVMPAGIWLGAVRHAAAHGIDRVAPYASVFTSRITAGTSLAFGVACLAAFVVGLVAKS</sequence>
<evidence type="ECO:0000313" key="7">
    <source>
        <dbReference type="EMBL" id="KNC56302.1"/>
    </source>
</evidence>
<feature type="transmembrane region" description="Helical" evidence="5">
    <location>
        <begin position="322"/>
        <end position="346"/>
    </location>
</feature>
<comment type="subcellular location">
    <subcellularLocation>
        <location evidence="1">Membrane</location>
    </subcellularLocation>
</comment>
<feature type="transmembrane region" description="Helical" evidence="5">
    <location>
        <begin position="450"/>
        <end position="474"/>
    </location>
</feature>
<feature type="transmembrane region" description="Helical" evidence="5">
    <location>
        <begin position="152"/>
        <end position="181"/>
    </location>
</feature>
<evidence type="ECO:0000256" key="5">
    <source>
        <dbReference type="SAM" id="Phobius"/>
    </source>
</evidence>
<feature type="transmembrane region" description="Helical" evidence="5">
    <location>
        <begin position="38"/>
        <end position="60"/>
    </location>
</feature>
<dbReference type="GO" id="GO:0016020">
    <property type="term" value="C:membrane"/>
    <property type="evidence" value="ECO:0007669"/>
    <property type="project" value="UniProtKB-SubCell"/>
</dbReference>
<evidence type="ECO:0000256" key="1">
    <source>
        <dbReference type="ARBA" id="ARBA00004370"/>
    </source>
</evidence>
<evidence type="ECO:0000256" key="2">
    <source>
        <dbReference type="ARBA" id="ARBA00022692"/>
    </source>
</evidence>
<keyword evidence="2 5" id="KW-0812">Transmembrane</keyword>
<keyword evidence="4 5" id="KW-0472">Membrane</keyword>
<evidence type="ECO:0000259" key="6">
    <source>
        <dbReference type="Pfam" id="PF01490"/>
    </source>
</evidence>